<protein>
    <submittedName>
        <fullName evidence="9">Ltp family lipoprotein</fullName>
    </submittedName>
</protein>
<feature type="domain" description="Putative host cell surface-exposed lipoprotein Ltp-like HTH region" evidence="8">
    <location>
        <begin position="202"/>
        <end position="249"/>
    </location>
</feature>
<keyword evidence="10" id="KW-1185">Reference proteome</keyword>
<dbReference type="InterPro" id="IPR011434">
    <property type="entry name" value="Ltp-like_HTH"/>
</dbReference>
<evidence type="ECO:0000256" key="5">
    <source>
        <dbReference type="SAM" id="MobiDB-lite"/>
    </source>
</evidence>
<keyword evidence="9" id="KW-0449">Lipoprotein</keyword>
<feature type="domain" description="Putative host cell surface-exposed lipoprotein Ltp-like HTH region" evidence="8">
    <location>
        <begin position="153"/>
        <end position="199"/>
    </location>
</feature>
<reference evidence="9 10" key="1">
    <citation type="submission" date="2024-06" db="EMBL/GenBank/DDBJ databases">
        <title>The Natural Products Discovery Center: Release of the First 8490 Sequenced Strains for Exploring Actinobacteria Biosynthetic Diversity.</title>
        <authorList>
            <person name="Kalkreuter E."/>
            <person name="Kautsar S.A."/>
            <person name="Yang D."/>
            <person name="Bader C.D."/>
            <person name="Teijaro C.N."/>
            <person name="Fluegel L."/>
            <person name="Davis C.M."/>
            <person name="Simpson J.R."/>
            <person name="Lauterbach L."/>
            <person name="Steele A.D."/>
            <person name="Gui C."/>
            <person name="Meng S."/>
            <person name="Li G."/>
            <person name="Viehrig K."/>
            <person name="Ye F."/>
            <person name="Su P."/>
            <person name="Kiefer A.F."/>
            <person name="Nichols A."/>
            <person name="Cepeda A.J."/>
            <person name="Yan W."/>
            <person name="Fan B."/>
            <person name="Jiang Y."/>
            <person name="Adhikari A."/>
            <person name="Zheng C.-J."/>
            <person name="Schuster L."/>
            <person name="Cowan T.M."/>
            <person name="Smanski M.J."/>
            <person name="Chevrette M.G."/>
            <person name="De Carvalho L.P.S."/>
            <person name="Shen B."/>
        </authorList>
    </citation>
    <scope>NUCLEOTIDE SEQUENCE [LARGE SCALE GENOMIC DNA]</scope>
    <source>
        <strain evidence="9 10">NPDC077434</strain>
    </source>
</reference>
<keyword evidence="2 6" id="KW-0812">Transmembrane</keyword>
<dbReference type="EMBL" id="JBFBMH010000015">
    <property type="protein sequence ID" value="MEW1975679.1"/>
    <property type="molecule type" value="Genomic_DNA"/>
</dbReference>
<feature type="compositionally biased region" description="Acidic residues" evidence="5">
    <location>
        <begin position="128"/>
        <end position="146"/>
    </location>
</feature>
<accession>A0ABV3LID7</accession>
<dbReference type="InterPro" id="IPR007829">
    <property type="entry name" value="TM2"/>
</dbReference>
<evidence type="ECO:0000259" key="8">
    <source>
        <dbReference type="Pfam" id="PF07553"/>
    </source>
</evidence>
<dbReference type="RefSeq" id="WP_366233035.1">
    <property type="nucleotide sequence ID" value="NZ_JBFBMH010000015.1"/>
</dbReference>
<feature type="domain" description="TM2" evidence="7">
    <location>
        <begin position="13"/>
        <end position="61"/>
    </location>
</feature>
<evidence type="ECO:0000256" key="3">
    <source>
        <dbReference type="ARBA" id="ARBA00022989"/>
    </source>
</evidence>
<dbReference type="Proteomes" id="UP001553715">
    <property type="component" value="Unassembled WGS sequence"/>
</dbReference>
<evidence type="ECO:0000256" key="2">
    <source>
        <dbReference type="ARBA" id="ARBA00022692"/>
    </source>
</evidence>
<dbReference type="Pfam" id="PF05154">
    <property type="entry name" value="TM2"/>
    <property type="match status" value="1"/>
</dbReference>
<sequence length="251" mass="26827">MPAPAAAPPLAGEKSFLTTWLLALLLGFFGVDRFYLGKIGTGILKLVTIGGLGIWVLVDLILVLTNGTRDKKGHALVGYQENRKIAWIVTGAVIALGIVLNLVNGATAQNTASPVVDKPAAIEPAAEPSEEPSEEPVAEPVEEEPAQPEVPVEYANALTKAQSYSEIMHMSKAGIYDQLTSEYGEKFSAEAAQYAVDTLSADWNANALAKAKSYQDTMAMSPDAIRDQLTSEYGEKFTAEEADYAVAHLND</sequence>
<evidence type="ECO:0000313" key="10">
    <source>
        <dbReference type="Proteomes" id="UP001553715"/>
    </source>
</evidence>
<feature type="transmembrane region" description="Helical" evidence="6">
    <location>
        <begin position="17"/>
        <end position="36"/>
    </location>
</feature>
<evidence type="ECO:0000313" key="9">
    <source>
        <dbReference type="EMBL" id="MEW1975679.1"/>
    </source>
</evidence>
<proteinExistence type="predicted"/>
<keyword evidence="4 6" id="KW-0472">Membrane</keyword>
<comment type="caution">
    <text evidence="9">The sequence shown here is derived from an EMBL/GenBank/DDBJ whole genome shotgun (WGS) entry which is preliminary data.</text>
</comment>
<dbReference type="PANTHER" id="PTHR21016">
    <property type="entry name" value="BETA-AMYLOID BINDING PROTEIN-RELATED"/>
    <property type="match status" value="1"/>
</dbReference>
<dbReference type="InterPro" id="IPR050932">
    <property type="entry name" value="TM2D1-3-like"/>
</dbReference>
<evidence type="ECO:0000256" key="1">
    <source>
        <dbReference type="ARBA" id="ARBA00004141"/>
    </source>
</evidence>
<dbReference type="Pfam" id="PF07553">
    <property type="entry name" value="Lipoprotein_Ltp"/>
    <property type="match status" value="2"/>
</dbReference>
<gene>
    <name evidence="9" type="ORF">AB0301_11470</name>
</gene>
<dbReference type="Gene3D" id="1.10.10.10">
    <property type="entry name" value="Winged helix-like DNA-binding domain superfamily/Winged helix DNA-binding domain"/>
    <property type="match status" value="2"/>
</dbReference>
<evidence type="ECO:0000256" key="6">
    <source>
        <dbReference type="SAM" id="Phobius"/>
    </source>
</evidence>
<feature type="transmembrane region" description="Helical" evidence="6">
    <location>
        <begin position="85"/>
        <end position="103"/>
    </location>
</feature>
<evidence type="ECO:0000256" key="4">
    <source>
        <dbReference type="ARBA" id="ARBA00023136"/>
    </source>
</evidence>
<comment type="subcellular location">
    <subcellularLocation>
        <location evidence="1">Membrane</location>
        <topology evidence="1">Multi-pass membrane protein</topology>
    </subcellularLocation>
</comment>
<feature type="region of interest" description="Disordered" evidence="5">
    <location>
        <begin position="124"/>
        <end position="148"/>
    </location>
</feature>
<name>A0ABV3LID7_9MICO</name>
<keyword evidence="3 6" id="KW-1133">Transmembrane helix</keyword>
<dbReference type="PANTHER" id="PTHR21016:SF25">
    <property type="entry name" value="TM2 DOMAIN-CONTAINING PROTEIN DDB_G0277895-RELATED"/>
    <property type="match status" value="1"/>
</dbReference>
<dbReference type="InterPro" id="IPR036388">
    <property type="entry name" value="WH-like_DNA-bd_sf"/>
</dbReference>
<feature type="transmembrane region" description="Helical" evidence="6">
    <location>
        <begin position="43"/>
        <end position="65"/>
    </location>
</feature>
<organism evidence="9 10">
    <name type="scientific">Microbacterium profundi</name>
    <dbReference type="NCBI Taxonomy" id="450380"/>
    <lineage>
        <taxon>Bacteria</taxon>
        <taxon>Bacillati</taxon>
        <taxon>Actinomycetota</taxon>
        <taxon>Actinomycetes</taxon>
        <taxon>Micrococcales</taxon>
        <taxon>Microbacteriaceae</taxon>
        <taxon>Microbacterium</taxon>
    </lineage>
</organism>
<evidence type="ECO:0000259" key="7">
    <source>
        <dbReference type="Pfam" id="PF05154"/>
    </source>
</evidence>